<name>A0A4C1Y3F8_EUMVA</name>
<evidence type="ECO:0000256" key="1">
    <source>
        <dbReference type="SAM" id="MobiDB-lite"/>
    </source>
</evidence>
<dbReference type="Proteomes" id="UP000299102">
    <property type="component" value="Unassembled WGS sequence"/>
</dbReference>
<gene>
    <name evidence="2" type="ORF">EVAR_52000_1</name>
</gene>
<sequence>MIKLRARAIERTSLVCEGVGGIIYKGAITCRRPELSNNCRRKLRAALKDKNNAFLKISTKAWTKSIYSGDAGSRDDDECSSLACTRAP</sequence>
<evidence type="ECO:0000313" key="2">
    <source>
        <dbReference type="EMBL" id="GBP69067.1"/>
    </source>
</evidence>
<accession>A0A4C1Y3F8</accession>
<organism evidence="2 3">
    <name type="scientific">Eumeta variegata</name>
    <name type="common">Bagworm moth</name>
    <name type="synonym">Eumeta japonica</name>
    <dbReference type="NCBI Taxonomy" id="151549"/>
    <lineage>
        <taxon>Eukaryota</taxon>
        <taxon>Metazoa</taxon>
        <taxon>Ecdysozoa</taxon>
        <taxon>Arthropoda</taxon>
        <taxon>Hexapoda</taxon>
        <taxon>Insecta</taxon>
        <taxon>Pterygota</taxon>
        <taxon>Neoptera</taxon>
        <taxon>Endopterygota</taxon>
        <taxon>Lepidoptera</taxon>
        <taxon>Glossata</taxon>
        <taxon>Ditrysia</taxon>
        <taxon>Tineoidea</taxon>
        <taxon>Psychidae</taxon>
        <taxon>Oiketicinae</taxon>
        <taxon>Eumeta</taxon>
    </lineage>
</organism>
<protein>
    <submittedName>
        <fullName evidence="2">Uncharacterized protein</fullName>
    </submittedName>
</protein>
<comment type="caution">
    <text evidence="2">The sequence shown here is derived from an EMBL/GenBank/DDBJ whole genome shotgun (WGS) entry which is preliminary data.</text>
</comment>
<dbReference type="EMBL" id="BGZK01001029">
    <property type="protein sequence ID" value="GBP69067.1"/>
    <property type="molecule type" value="Genomic_DNA"/>
</dbReference>
<proteinExistence type="predicted"/>
<dbReference type="AlphaFoldDB" id="A0A4C1Y3F8"/>
<reference evidence="2 3" key="1">
    <citation type="journal article" date="2019" name="Commun. Biol.">
        <title>The bagworm genome reveals a unique fibroin gene that provides high tensile strength.</title>
        <authorList>
            <person name="Kono N."/>
            <person name="Nakamura H."/>
            <person name="Ohtoshi R."/>
            <person name="Tomita M."/>
            <person name="Numata K."/>
            <person name="Arakawa K."/>
        </authorList>
    </citation>
    <scope>NUCLEOTIDE SEQUENCE [LARGE SCALE GENOMIC DNA]</scope>
</reference>
<feature type="region of interest" description="Disordered" evidence="1">
    <location>
        <begin position="68"/>
        <end position="88"/>
    </location>
</feature>
<evidence type="ECO:0000313" key="3">
    <source>
        <dbReference type="Proteomes" id="UP000299102"/>
    </source>
</evidence>
<keyword evidence="3" id="KW-1185">Reference proteome</keyword>